<keyword evidence="2" id="KW-1185">Reference proteome</keyword>
<organism evidence="1 2">
    <name type="scientific">Phytophthora citrophthora</name>
    <dbReference type="NCBI Taxonomy" id="4793"/>
    <lineage>
        <taxon>Eukaryota</taxon>
        <taxon>Sar</taxon>
        <taxon>Stramenopiles</taxon>
        <taxon>Oomycota</taxon>
        <taxon>Peronosporomycetes</taxon>
        <taxon>Peronosporales</taxon>
        <taxon>Peronosporaceae</taxon>
        <taxon>Phytophthora</taxon>
    </lineage>
</organism>
<sequence length="109" mass="11746">MILGSLSALSVNTSPEELLAPAMVNNRQMLSGQGSSCLPKTTLSLVEAIDLSSKTTTVATRASSKAGSGNRAWGWLVRRRRDEIDSVTAPLALQWQIRARVDCKSSMIK</sequence>
<dbReference type="EMBL" id="JASMQC010000027">
    <property type="protein sequence ID" value="KAK1933908.1"/>
    <property type="molecule type" value="Genomic_DNA"/>
</dbReference>
<dbReference type="AlphaFoldDB" id="A0AAD9LER0"/>
<dbReference type="Proteomes" id="UP001259832">
    <property type="component" value="Unassembled WGS sequence"/>
</dbReference>
<evidence type="ECO:0000313" key="1">
    <source>
        <dbReference type="EMBL" id="KAK1933908.1"/>
    </source>
</evidence>
<proteinExistence type="predicted"/>
<accession>A0AAD9LER0</accession>
<gene>
    <name evidence="1" type="ORF">P3T76_011668</name>
</gene>
<reference evidence="1" key="1">
    <citation type="submission" date="2023-08" db="EMBL/GenBank/DDBJ databases">
        <title>Reference Genome Resource for the Citrus Pathogen Phytophthora citrophthora.</title>
        <authorList>
            <person name="Moller H."/>
            <person name="Coetzee B."/>
            <person name="Rose L.J."/>
            <person name="Van Niekerk J.M."/>
        </authorList>
    </citation>
    <scope>NUCLEOTIDE SEQUENCE</scope>
    <source>
        <strain evidence="1">STE-U-9442</strain>
    </source>
</reference>
<evidence type="ECO:0000313" key="2">
    <source>
        <dbReference type="Proteomes" id="UP001259832"/>
    </source>
</evidence>
<protein>
    <submittedName>
        <fullName evidence="1">Uncharacterized protein</fullName>
    </submittedName>
</protein>
<comment type="caution">
    <text evidence="1">The sequence shown here is derived from an EMBL/GenBank/DDBJ whole genome shotgun (WGS) entry which is preliminary data.</text>
</comment>
<name>A0AAD9LER0_9STRA</name>